<keyword evidence="3" id="KW-1185">Reference proteome</keyword>
<dbReference type="AlphaFoldDB" id="A0A517SQM9"/>
<dbReference type="Proteomes" id="UP000315003">
    <property type="component" value="Chromosome"/>
</dbReference>
<gene>
    <name evidence="2" type="ORF">SV7mr_09110</name>
</gene>
<feature type="region of interest" description="Disordered" evidence="1">
    <location>
        <begin position="1"/>
        <end position="27"/>
    </location>
</feature>
<reference evidence="2 3" key="1">
    <citation type="submission" date="2019-02" db="EMBL/GenBank/DDBJ databases">
        <title>Deep-cultivation of Planctomycetes and their phenomic and genomic characterization uncovers novel biology.</title>
        <authorList>
            <person name="Wiegand S."/>
            <person name="Jogler M."/>
            <person name="Boedeker C."/>
            <person name="Pinto D."/>
            <person name="Vollmers J."/>
            <person name="Rivas-Marin E."/>
            <person name="Kohn T."/>
            <person name="Peeters S.H."/>
            <person name="Heuer A."/>
            <person name="Rast P."/>
            <person name="Oberbeckmann S."/>
            <person name="Bunk B."/>
            <person name="Jeske O."/>
            <person name="Meyerdierks A."/>
            <person name="Storesund J.E."/>
            <person name="Kallscheuer N."/>
            <person name="Luecker S."/>
            <person name="Lage O.M."/>
            <person name="Pohl T."/>
            <person name="Merkel B.J."/>
            <person name="Hornburger P."/>
            <person name="Mueller R.-W."/>
            <person name="Bruemmer F."/>
            <person name="Labrenz M."/>
            <person name="Spormann A.M."/>
            <person name="Op den Camp H."/>
            <person name="Overmann J."/>
            <person name="Amann R."/>
            <person name="Jetten M.S.M."/>
            <person name="Mascher T."/>
            <person name="Medema M.H."/>
            <person name="Devos D.P."/>
            <person name="Kaster A.-K."/>
            <person name="Ovreas L."/>
            <person name="Rohde M."/>
            <person name="Galperin M.Y."/>
            <person name="Jogler C."/>
        </authorList>
    </citation>
    <scope>NUCLEOTIDE SEQUENCE [LARGE SCALE GENOMIC DNA]</scope>
    <source>
        <strain evidence="2 3">SV_7m_r</strain>
    </source>
</reference>
<dbReference type="EMBL" id="CP036272">
    <property type="protein sequence ID" value="QDT58419.1"/>
    <property type="molecule type" value="Genomic_DNA"/>
</dbReference>
<proteinExistence type="predicted"/>
<accession>A0A517SQM9</accession>
<sequence length="73" mass="8402">MSSSLPVAKRQIGGTMEKLPDSHSGCFRQPESADRRYLLKNPQIHRLSLFKAPHYLQYRPPNSDHLVSAYQHI</sequence>
<dbReference type="RefSeq" id="WP_145269569.1">
    <property type="nucleotide sequence ID" value="NZ_CP036272.1"/>
</dbReference>
<evidence type="ECO:0000313" key="2">
    <source>
        <dbReference type="EMBL" id="QDT58419.1"/>
    </source>
</evidence>
<organism evidence="2 3">
    <name type="scientific">Stieleria bergensis</name>
    <dbReference type="NCBI Taxonomy" id="2528025"/>
    <lineage>
        <taxon>Bacteria</taxon>
        <taxon>Pseudomonadati</taxon>
        <taxon>Planctomycetota</taxon>
        <taxon>Planctomycetia</taxon>
        <taxon>Pirellulales</taxon>
        <taxon>Pirellulaceae</taxon>
        <taxon>Stieleria</taxon>
    </lineage>
</organism>
<evidence type="ECO:0000256" key="1">
    <source>
        <dbReference type="SAM" id="MobiDB-lite"/>
    </source>
</evidence>
<name>A0A517SQM9_9BACT</name>
<protein>
    <submittedName>
        <fullName evidence="2">Uncharacterized protein</fullName>
    </submittedName>
</protein>
<evidence type="ECO:0000313" key="3">
    <source>
        <dbReference type="Proteomes" id="UP000315003"/>
    </source>
</evidence>